<dbReference type="Proteomes" id="UP000799424">
    <property type="component" value="Unassembled WGS sequence"/>
</dbReference>
<gene>
    <name evidence="2" type="ORF">CC86DRAFT_403626</name>
</gene>
<organism evidence="2 3">
    <name type="scientific">Ophiobolus disseminans</name>
    <dbReference type="NCBI Taxonomy" id="1469910"/>
    <lineage>
        <taxon>Eukaryota</taxon>
        <taxon>Fungi</taxon>
        <taxon>Dikarya</taxon>
        <taxon>Ascomycota</taxon>
        <taxon>Pezizomycotina</taxon>
        <taxon>Dothideomycetes</taxon>
        <taxon>Pleosporomycetidae</taxon>
        <taxon>Pleosporales</taxon>
        <taxon>Pleosporineae</taxon>
        <taxon>Phaeosphaeriaceae</taxon>
        <taxon>Ophiobolus</taxon>
    </lineage>
</organism>
<accession>A0A6A7A6R7</accession>
<evidence type="ECO:0000313" key="3">
    <source>
        <dbReference type="Proteomes" id="UP000799424"/>
    </source>
</evidence>
<dbReference type="AlphaFoldDB" id="A0A6A7A6R7"/>
<name>A0A6A7A6R7_9PLEO</name>
<keyword evidence="3" id="KW-1185">Reference proteome</keyword>
<reference evidence="2" key="1">
    <citation type="journal article" date="2020" name="Stud. Mycol.">
        <title>101 Dothideomycetes genomes: a test case for predicting lifestyles and emergence of pathogens.</title>
        <authorList>
            <person name="Haridas S."/>
            <person name="Albert R."/>
            <person name="Binder M."/>
            <person name="Bloem J."/>
            <person name="Labutti K."/>
            <person name="Salamov A."/>
            <person name="Andreopoulos B."/>
            <person name="Baker S."/>
            <person name="Barry K."/>
            <person name="Bills G."/>
            <person name="Bluhm B."/>
            <person name="Cannon C."/>
            <person name="Castanera R."/>
            <person name="Culley D."/>
            <person name="Daum C."/>
            <person name="Ezra D."/>
            <person name="Gonzalez J."/>
            <person name="Henrissat B."/>
            <person name="Kuo A."/>
            <person name="Liang C."/>
            <person name="Lipzen A."/>
            <person name="Lutzoni F."/>
            <person name="Magnuson J."/>
            <person name="Mondo S."/>
            <person name="Nolan M."/>
            <person name="Ohm R."/>
            <person name="Pangilinan J."/>
            <person name="Park H.-J."/>
            <person name="Ramirez L."/>
            <person name="Alfaro M."/>
            <person name="Sun H."/>
            <person name="Tritt A."/>
            <person name="Yoshinaga Y."/>
            <person name="Zwiers L.-H."/>
            <person name="Turgeon B."/>
            <person name="Goodwin S."/>
            <person name="Spatafora J."/>
            <person name="Crous P."/>
            <person name="Grigoriev I."/>
        </authorList>
    </citation>
    <scope>NUCLEOTIDE SEQUENCE</scope>
    <source>
        <strain evidence="2">CBS 113818</strain>
    </source>
</reference>
<proteinExistence type="predicted"/>
<evidence type="ECO:0000313" key="2">
    <source>
        <dbReference type="EMBL" id="KAF2828972.1"/>
    </source>
</evidence>
<sequence>MAALPNTMLTLCVQNQIQTYEQDLRAESSQEIQALKAKLAAQEQKTAAADNSLNQERKKRHTAEASSKKWLSTYTHTQTKITEWEHCYKSMKEKHAVQQAEAQEWKTKYTGLKRKVTSWTEEEARPVKKASWFGGR</sequence>
<evidence type="ECO:0000256" key="1">
    <source>
        <dbReference type="SAM" id="MobiDB-lite"/>
    </source>
</evidence>
<dbReference type="EMBL" id="MU006221">
    <property type="protein sequence ID" value="KAF2828972.1"/>
    <property type="molecule type" value="Genomic_DNA"/>
</dbReference>
<protein>
    <submittedName>
        <fullName evidence="2">Uncharacterized protein</fullName>
    </submittedName>
</protein>
<feature type="region of interest" description="Disordered" evidence="1">
    <location>
        <begin position="45"/>
        <end position="67"/>
    </location>
</feature>